<dbReference type="InterPro" id="IPR007219">
    <property type="entry name" value="XnlR_reg_dom"/>
</dbReference>
<protein>
    <recommendedName>
        <fullName evidence="5">Zn(2)-C6 fungal-type domain-containing protein</fullName>
    </recommendedName>
</protein>
<dbReference type="InterPro" id="IPR036864">
    <property type="entry name" value="Zn2-C6_fun-type_DNA-bd_sf"/>
</dbReference>
<evidence type="ECO:0000313" key="6">
    <source>
        <dbReference type="EMBL" id="KAF2183439.1"/>
    </source>
</evidence>
<feature type="compositionally biased region" description="Polar residues" evidence="4">
    <location>
        <begin position="654"/>
        <end position="678"/>
    </location>
</feature>
<feature type="compositionally biased region" description="Low complexity" evidence="4">
    <location>
        <begin position="7"/>
        <end position="22"/>
    </location>
</feature>
<evidence type="ECO:0000313" key="7">
    <source>
        <dbReference type="Proteomes" id="UP000800200"/>
    </source>
</evidence>
<dbReference type="CDD" id="cd12148">
    <property type="entry name" value="fungal_TF_MHR"/>
    <property type="match status" value="1"/>
</dbReference>
<accession>A0A6A6DYT8</accession>
<dbReference type="PANTHER" id="PTHR31001:SF85">
    <property type="entry name" value="ZN(II)2CYS6 TRANSCRIPTION FACTOR (EUROFUNG)"/>
    <property type="match status" value="1"/>
</dbReference>
<dbReference type="AlphaFoldDB" id="A0A6A6DYT8"/>
<dbReference type="Pfam" id="PF04082">
    <property type="entry name" value="Fungal_trans"/>
    <property type="match status" value="1"/>
</dbReference>
<feature type="region of interest" description="Disordered" evidence="4">
    <location>
        <begin position="649"/>
        <end position="686"/>
    </location>
</feature>
<evidence type="ECO:0000256" key="1">
    <source>
        <dbReference type="ARBA" id="ARBA00004123"/>
    </source>
</evidence>
<keyword evidence="2" id="KW-0479">Metal-binding</keyword>
<evidence type="ECO:0000256" key="4">
    <source>
        <dbReference type="SAM" id="MobiDB-lite"/>
    </source>
</evidence>
<proteinExistence type="predicted"/>
<dbReference type="GO" id="GO:0006351">
    <property type="term" value="P:DNA-templated transcription"/>
    <property type="evidence" value="ECO:0007669"/>
    <property type="project" value="InterPro"/>
</dbReference>
<dbReference type="InterPro" id="IPR001138">
    <property type="entry name" value="Zn2Cys6_DnaBD"/>
</dbReference>
<evidence type="ECO:0000256" key="3">
    <source>
        <dbReference type="ARBA" id="ARBA00023242"/>
    </source>
</evidence>
<dbReference type="GO" id="GO:0008270">
    <property type="term" value="F:zinc ion binding"/>
    <property type="evidence" value="ECO:0007669"/>
    <property type="project" value="InterPro"/>
</dbReference>
<dbReference type="PANTHER" id="PTHR31001">
    <property type="entry name" value="UNCHARACTERIZED TRANSCRIPTIONAL REGULATORY PROTEIN"/>
    <property type="match status" value="1"/>
</dbReference>
<dbReference type="Pfam" id="PF00172">
    <property type="entry name" value="Zn_clus"/>
    <property type="match status" value="1"/>
</dbReference>
<dbReference type="CDD" id="cd00067">
    <property type="entry name" value="GAL4"/>
    <property type="match status" value="1"/>
</dbReference>
<evidence type="ECO:0000256" key="2">
    <source>
        <dbReference type="ARBA" id="ARBA00022723"/>
    </source>
</evidence>
<reference evidence="6" key="1">
    <citation type="journal article" date="2020" name="Stud. Mycol.">
        <title>101 Dothideomycetes genomes: a test case for predicting lifestyles and emergence of pathogens.</title>
        <authorList>
            <person name="Haridas S."/>
            <person name="Albert R."/>
            <person name="Binder M."/>
            <person name="Bloem J."/>
            <person name="Labutti K."/>
            <person name="Salamov A."/>
            <person name="Andreopoulos B."/>
            <person name="Baker S."/>
            <person name="Barry K."/>
            <person name="Bills G."/>
            <person name="Bluhm B."/>
            <person name="Cannon C."/>
            <person name="Castanera R."/>
            <person name="Culley D."/>
            <person name="Daum C."/>
            <person name="Ezra D."/>
            <person name="Gonzalez J."/>
            <person name="Henrissat B."/>
            <person name="Kuo A."/>
            <person name="Liang C."/>
            <person name="Lipzen A."/>
            <person name="Lutzoni F."/>
            <person name="Magnuson J."/>
            <person name="Mondo S."/>
            <person name="Nolan M."/>
            <person name="Ohm R."/>
            <person name="Pangilinan J."/>
            <person name="Park H.-J."/>
            <person name="Ramirez L."/>
            <person name="Alfaro M."/>
            <person name="Sun H."/>
            <person name="Tritt A."/>
            <person name="Yoshinaga Y."/>
            <person name="Zwiers L.-H."/>
            <person name="Turgeon B."/>
            <person name="Goodwin S."/>
            <person name="Spatafora J."/>
            <person name="Crous P."/>
            <person name="Grigoriev I."/>
        </authorList>
    </citation>
    <scope>NUCLEOTIDE SEQUENCE</scope>
    <source>
        <strain evidence="6">CBS 207.26</strain>
    </source>
</reference>
<dbReference type="PROSITE" id="PS00463">
    <property type="entry name" value="ZN2_CY6_FUNGAL_1"/>
    <property type="match status" value="1"/>
</dbReference>
<dbReference type="PROSITE" id="PS50048">
    <property type="entry name" value="ZN2_CY6_FUNGAL_2"/>
    <property type="match status" value="1"/>
</dbReference>
<dbReference type="Proteomes" id="UP000800200">
    <property type="component" value="Unassembled WGS sequence"/>
</dbReference>
<keyword evidence="3" id="KW-0539">Nucleus</keyword>
<dbReference type="GO" id="GO:0005634">
    <property type="term" value="C:nucleus"/>
    <property type="evidence" value="ECO:0007669"/>
    <property type="project" value="UniProtKB-SubCell"/>
</dbReference>
<dbReference type="EMBL" id="ML994642">
    <property type="protein sequence ID" value="KAF2183439.1"/>
    <property type="molecule type" value="Genomic_DNA"/>
</dbReference>
<feature type="domain" description="Zn(2)-C6 fungal-type" evidence="5">
    <location>
        <begin position="31"/>
        <end position="61"/>
    </location>
</feature>
<name>A0A6A6DYT8_9PEZI</name>
<keyword evidence="7" id="KW-1185">Reference proteome</keyword>
<gene>
    <name evidence="6" type="ORF">K469DRAFT_207762</name>
</gene>
<dbReference type="GO" id="GO:0000981">
    <property type="term" value="F:DNA-binding transcription factor activity, RNA polymerase II-specific"/>
    <property type="evidence" value="ECO:0007669"/>
    <property type="project" value="InterPro"/>
</dbReference>
<dbReference type="Gene3D" id="4.10.240.10">
    <property type="entry name" value="Zn(2)-C6 fungal-type DNA-binding domain"/>
    <property type="match status" value="1"/>
</dbReference>
<dbReference type="SMART" id="SM00066">
    <property type="entry name" value="GAL4"/>
    <property type="match status" value="1"/>
</dbReference>
<evidence type="ECO:0000259" key="5">
    <source>
        <dbReference type="PROSITE" id="PS50048"/>
    </source>
</evidence>
<dbReference type="GO" id="GO:0003677">
    <property type="term" value="F:DNA binding"/>
    <property type="evidence" value="ECO:0007669"/>
    <property type="project" value="InterPro"/>
</dbReference>
<organism evidence="6 7">
    <name type="scientific">Zopfia rhizophila CBS 207.26</name>
    <dbReference type="NCBI Taxonomy" id="1314779"/>
    <lineage>
        <taxon>Eukaryota</taxon>
        <taxon>Fungi</taxon>
        <taxon>Dikarya</taxon>
        <taxon>Ascomycota</taxon>
        <taxon>Pezizomycotina</taxon>
        <taxon>Dothideomycetes</taxon>
        <taxon>Dothideomycetes incertae sedis</taxon>
        <taxon>Zopfiaceae</taxon>
        <taxon>Zopfia</taxon>
    </lineage>
</organism>
<feature type="region of interest" description="Disordered" evidence="4">
    <location>
        <begin position="1"/>
        <end position="25"/>
    </location>
</feature>
<dbReference type="SUPFAM" id="SSF57701">
    <property type="entry name" value="Zn2/Cys6 DNA-binding domain"/>
    <property type="match status" value="1"/>
</dbReference>
<dbReference type="OrthoDB" id="2269373at2759"/>
<dbReference type="InterPro" id="IPR050613">
    <property type="entry name" value="Sec_Metabolite_Reg"/>
</dbReference>
<comment type="subcellular location">
    <subcellularLocation>
        <location evidence="1">Nucleus</location>
    </subcellularLocation>
</comment>
<sequence>MASPLPSSSTVTSTDSSTSTTTNPPVQKSYSCVLCAQRKVKCDKCPSGCSNCAKAHVQCIYKAPHPPRRRKKGVREIDINTRLRLYEDALKKLGVDPAELEREELSKLQARKGPTFDSGMGEGEFFERPDKAPNGQARIDAGMLVADEGKSRYLENNLWTSLRGEFRDTKEILDESSEDEAYHEDSNGSTSEVFSSDGGNLLFGSPKSATGLRFLHPQPVQIFKLWQTYLDNVNPLVKVFHTPTVQQLILNASGNLDDVPKNLEALMFAIYCVSLSSLGDVECDAIMGEPKSVVTPRFRSGAQHALVNASFLKSSDLMVLQALVLFLLSLQNFDARVIWILTGVAGRIGQRIGLHRDGEILGLPPFEIEMRRRLWWQILFIEGFAEKLAGTGSNVFIGDTKRPSNLNDSDLFQGMKELPKEHEGATEMMFFLIRCHVGEFLKRATPNSGFDGFWNKLSGSSVTVAAKDRAINELEAVFHNKFLQYCDHSIPWHFICSYLAKAVICVMRFVAHNPDQYGDGAAKMLQEEKDMLFNNSLQVISYQNLAYTTKAMQGFLWDINMHFQWKAFIYLVSELRYRTLAPKADEAWKEVQMVYEFHPNFAKEVSKRALPIAAGNLTLKAWDAYLAARGTPDGGEPYFIQVLRAQRARPKPSNRLSPSPDFSLSQPPSVVSNGSDTNVPLMGLPQTAGPLQSLQWSNDFSISIDVPKTIPDLPPLDPEQMNWPAWENLLVDFEMQEANGGYPGPEYGFSAQ</sequence>